<keyword evidence="4" id="KW-1185">Reference proteome</keyword>
<keyword evidence="2" id="KW-0732">Signal</keyword>
<accession>A0ABY8BYX5</accession>
<proteinExistence type="predicted"/>
<feature type="compositionally biased region" description="Polar residues" evidence="1">
    <location>
        <begin position="38"/>
        <end position="56"/>
    </location>
</feature>
<dbReference type="EMBL" id="CP119108">
    <property type="protein sequence ID" value="WEG09411.1"/>
    <property type="molecule type" value="Genomic_DNA"/>
</dbReference>
<reference evidence="3 4" key="1">
    <citation type="submission" date="2023-03" db="EMBL/GenBank/DDBJ databases">
        <title>Genome sequence of Microbacterium sp. KACC 23027.</title>
        <authorList>
            <person name="Kim S."/>
            <person name="Heo J."/>
            <person name="Kwon S.-W."/>
        </authorList>
    </citation>
    <scope>NUCLEOTIDE SEQUENCE [LARGE SCALE GENOMIC DNA]</scope>
    <source>
        <strain evidence="3 4">KACC 23027</strain>
    </source>
</reference>
<gene>
    <name evidence="3" type="ORF">PU630_02245</name>
</gene>
<evidence type="ECO:0000256" key="1">
    <source>
        <dbReference type="SAM" id="MobiDB-lite"/>
    </source>
</evidence>
<sequence length="283" mass="29389">MRLSACILLATLLMTGVGSDDQPPPPEGGFGVGLGNSYEASNNGTSLDVSASQTTPGDRESTHRAGAGNTNTANGTGQHVSVPDPPEVPDATAVDCESPVIPCTLNPTPAPETDEPGTVRSIPTVTLSDLASFRPDTPQLVSEPDQVGIVGLPTNLVAATGTQTLHGTLLGFPVAVRFTPHHYTFTPGDGTHTTTRTPGESWQTTGDPQFTPTATSHAYAHRGRYTASVTVAYTPAVNFGDGTWRPVPGYITATSPTQTIHIYQAHTALVAHTCTEDPHGQGC</sequence>
<organism evidence="3 4">
    <name type="scientific">Microbacterium horticulturae</name>
    <dbReference type="NCBI Taxonomy" id="3028316"/>
    <lineage>
        <taxon>Bacteria</taxon>
        <taxon>Bacillati</taxon>
        <taxon>Actinomycetota</taxon>
        <taxon>Actinomycetes</taxon>
        <taxon>Micrococcales</taxon>
        <taxon>Microbacteriaceae</taxon>
        <taxon>Microbacterium</taxon>
    </lineage>
</organism>
<name>A0ABY8BYX5_9MICO</name>
<dbReference type="Proteomes" id="UP001214553">
    <property type="component" value="Chromosome"/>
</dbReference>
<feature type="signal peptide" evidence="2">
    <location>
        <begin position="1"/>
        <end position="19"/>
    </location>
</feature>
<evidence type="ECO:0000256" key="2">
    <source>
        <dbReference type="SAM" id="SignalP"/>
    </source>
</evidence>
<feature type="compositionally biased region" description="Low complexity" evidence="1">
    <location>
        <begin position="186"/>
        <end position="199"/>
    </location>
</feature>
<evidence type="ECO:0000313" key="4">
    <source>
        <dbReference type="Proteomes" id="UP001214553"/>
    </source>
</evidence>
<feature type="chain" id="PRO_5045858901" description="PKD domain-containing protein" evidence="2">
    <location>
        <begin position="20"/>
        <end position="283"/>
    </location>
</feature>
<evidence type="ECO:0000313" key="3">
    <source>
        <dbReference type="EMBL" id="WEG09411.1"/>
    </source>
</evidence>
<feature type="region of interest" description="Disordered" evidence="1">
    <location>
        <begin position="16"/>
        <end position="85"/>
    </location>
</feature>
<dbReference type="RefSeq" id="WP_275278735.1">
    <property type="nucleotide sequence ID" value="NZ_CP119108.1"/>
</dbReference>
<protein>
    <recommendedName>
        <fullName evidence="5">PKD domain-containing protein</fullName>
    </recommendedName>
</protein>
<feature type="compositionally biased region" description="Low complexity" evidence="1">
    <location>
        <begin position="65"/>
        <end position="77"/>
    </location>
</feature>
<evidence type="ECO:0008006" key="5">
    <source>
        <dbReference type="Google" id="ProtNLM"/>
    </source>
</evidence>
<feature type="region of interest" description="Disordered" evidence="1">
    <location>
        <begin position="186"/>
        <end position="206"/>
    </location>
</feature>